<organism evidence="1 2">
    <name type="scientific">Kickxella alabastrina</name>
    <dbReference type="NCBI Taxonomy" id="61397"/>
    <lineage>
        <taxon>Eukaryota</taxon>
        <taxon>Fungi</taxon>
        <taxon>Fungi incertae sedis</taxon>
        <taxon>Zoopagomycota</taxon>
        <taxon>Kickxellomycotina</taxon>
        <taxon>Kickxellomycetes</taxon>
        <taxon>Kickxellales</taxon>
        <taxon>Kickxellaceae</taxon>
        <taxon>Kickxella</taxon>
    </lineage>
</organism>
<dbReference type="EMBL" id="JANBPG010000819">
    <property type="protein sequence ID" value="KAJ1893540.1"/>
    <property type="molecule type" value="Genomic_DNA"/>
</dbReference>
<name>A0ACC1IJX3_9FUNG</name>
<evidence type="ECO:0000313" key="2">
    <source>
        <dbReference type="Proteomes" id="UP001150581"/>
    </source>
</evidence>
<dbReference type="Proteomes" id="UP001150581">
    <property type="component" value="Unassembled WGS sequence"/>
</dbReference>
<accession>A0ACC1IJX3</accession>
<evidence type="ECO:0000313" key="1">
    <source>
        <dbReference type="EMBL" id="KAJ1893540.1"/>
    </source>
</evidence>
<comment type="caution">
    <text evidence="1">The sequence shown here is derived from an EMBL/GenBank/DDBJ whole genome shotgun (WGS) entry which is preliminary data.</text>
</comment>
<reference evidence="1" key="1">
    <citation type="submission" date="2022-07" db="EMBL/GenBank/DDBJ databases">
        <title>Phylogenomic reconstructions and comparative analyses of Kickxellomycotina fungi.</title>
        <authorList>
            <person name="Reynolds N.K."/>
            <person name="Stajich J.E."/>
            <person name="Barry K."/>
            <person name="Grigoriev I.V."/>
            <person name="Crous P."/>
            <person name="Smith M.E."/>
        </authorList>
    </citation>
    <scope>NUCLEOTIDE SEQUENCE</scope>
    <source>
        <strain evidence="1">Benny 63K</strain>
    </source>
</reference>
<proteinExistence type="predicted"/>
<sequence length="286" mass="32067">MDFTSLSTVLSLPNAANNDTRISRATTWLAKMAKQDEPKKDTTDADTDTNTNAVADCTLNSNRIDLAIAAAIRARQLDREGNKEGAAQLFAFGLEHMALALRDTRQIRDVYVRERLDTLKMLLSESIEIHTDAVAFSTNSTAVKTKPTHSSHLQLPADNVRDLDTHGVTILAVMSFVLDLANRIIIMWLVLLGNALVWASVRFKNSEMPEILAKYLMQMVSWLTTCIRYWNLQERVVRLCGMVWVWMASVDGATGFWQRVACSVATVLAAFSRVVEESTRMDLDKR</sequence>
<gene>
    <name evidence="1" type="ORF">LPJ66_005687</name>
</gene>
<keyword evidence="2" id="KW-1185">Reference proteome</keyword>
<protein>
    <submittedName>
        <fullName evidence="1">Uncharacterized protein</fullName>
    </submittedName>
</protein>